<evidence type="ECO:0000313" key="3">
    <source>
        <dbReference type="Proteomes" id="UP000006977"/>
    </source>
</evidence>
<dbReference type="AlphaFoldDB" id="J8D4B2"/>
<dbReference type="RefSeq" id="WP_002150837.1">
    <property type="nucleotide sequence ID" value="NZ_JH792149.1"/>
</dbReference>
<organism evidence="2 3">
    <name type="scientific">Bacillus cereus HuA4-10</name>
    <dbReference type="NCBI Taxonomy" id="1053206"/>
    <lineage>
        <taxon>Bacteria</taxon>
        <taxon>Bacillati</taxon>
        <taxon>Bacillota</taxon>
        <taxon>Bacilli</taxon>
        <taxon>Bacillales</taxon>
        <taxon>Bacillaceae</taxon>
        <taxon>Bacillus</taxon>
        <taxon>Bacillus cereus group</taxon>
    </lineage>
</organism>
<evidence type="ECO:0000313" key="2">
    <source>
        <dbReference type="EMBL" id="EJQ74332.1"/>
    </source>
</evidence>
<dbReference type="Proteomes" id="UP000006977">
    <property type="component" value="Unassembled WGS sequence"/>
</dbReference>
<evidence type="ECO:0000259" key="1">
    <source>
        <dbReference type="Pfam" id="PF18863"/>
    </source>
</evidence>
<dbReference type="PATRIC" id="fig|1053206.3.peg.4990"/>
<dbReference type="Pfam" id="PF18863">
    <property type="entry name" value="AbiJ_NTD4"/>
    <property type="match status" value="1"/>
</dbReference>
<proteinExistence type="predicted"/>
<name>J8D4B2_BACCE</name>
<protein>
    <recommendedName>
        <fullName evidence="1">HEPN AbiJ-N-terminal domain-containing protein</fullName>
    </recommendedName>
</protein>
<gene>
    <name evidence="2" type="ORF">IGC_04883</name>
</gene>
<reference evidence="2 3" key="1">
    <citation type="submission" date="2012-04" db="EMBL/GenBank/DDBJ databases">
        <title>The Genome Sequence of Bacillus cereus HuA4-10.</title>
        <authorList>
            <consortium name="The Broad Institute Genome Sequencing Platform"/>
            <consortium name="The Broad Institute Genome Sequencing Center for Infectious Disease"/>
            <person name="Feldgarden M."/>
            <person name="Van der Auwera G.A."/>
            <person name="Mahillon J."/>
            <person name="Duprez V."/>
            <person name="Timmery S."/>
            <person name="Mattelet C."/>
            <person name="Dierick K."/>
            <person name="Sun M."/>
            <person name="Yu Z."/>
            <person name="Zhu L."/>
            <person name="Hu X."/>
            <person name="Shank E.B."/>
            <person name="Swiecicka I."/>
            <person name="Hansen B.M."/>
            <person name="Andrup L."/>
            <person name="Young S.K."/>
            <person name="Zeng Q."/>
            <person name="Gargeya S."/>
            <person name="Fitzgerald M."/>
            <person name="Haas B."/>
            <person name="Abouelleil A."/>
            <person name="Alvarado L."/>
            <person name="Arachchi H.M."/>
            <person name="Berlin A."/>
            <person name="Chapman S.B."/>
            <person name="Goldberg J."/>
            <person name="Griggs A."/>
            <person name="Gujja S."/>
            <person name="Hansen M."/>
            <person name="Howarth C."/>
            <person name="Imamovic A."/>
            <person name="Larimer J."/>
            <person name="McCowen C."/>
            <person name="Montmayeur A."/>
            <person name="Murphy C."/>
            <person name="Neiman D."/>
            <person name="Pearson M."/>
            <person name="Priest M."/>
            <person name="Roberts A."/>
            <person name="Saif S."/>
            <person name="Shea T."/>
            <person name="Sisk P."/>
            <person name="Sykes S."/>
            <person name="Wortman J."/>
            <person name="Nusbaum C."/>
            <person name="Birren B."/>
        </authorList>
    </citation>
    <scope>NUCLEOTIDE SEQUENCE [LARGE SCALE GENOMIC DNA]</scope>
    <source>
        <strain evidence="2 3">HuA4-10</strain>
    </source>
</reference>
<accession>J8D4B2</accession>
<dbReference type="HOGENOM" id="CLU_075001_0_0_9"/>
<comment type="caution">
    <text evidence="2">The sequence shown here is derived from an EMBL/GenBank/DDBJ whole genome shotgun (WGS) entry which is preliminary data.</text>
</comment>
<dbReference type="InterPro" id="IPR049503">
    <property type="entry name" value="AbiJ_NTD4"/>
</dbReference>
<feature type="domain" description="HEPN AbiJ-N-terminal" evidence="1">
    <location>
        <begin position="1"/>
        <end position="158"/>
    </location>
</feature>
<sequence>MRFSERYGFKQVRSVIQVDSIDDDLKNGLWNSFYECILHPLEQTYRYYNEDKKISEFYEKLWKDFLKDKIDSLHKERYLSLVNISINSYFFSSVKGWFQPYDLIEYFVANFPDENKVNDFVYSCNLILEREKSAYRFVNGALAPIIEEEEIKSIEDAVTLTPVDYAKGHLRQALELFADKKAPDYPNSIKESISAVESMVSAILGEKSATLGKALKQLEEKTGIGMHTALKGAFEKIYGYTSDSAGIRHGKTDDSTAEFEEAKFMLVTCSAFVNYLTDKANKAGITLVNVEEV</sequence>
<dbReference type="EMBL" id="AHEA01000041">
    <property type="protein sequence ID" value="EJQ74332.1"/>
    <property type="molecule type" value="Genomic_DNA"/>
</dbReference>